<dbReference type="HOGENOM" id="CLU_2691310_0_0_1"/>
<evidence type="ECO:0000313" key="2">
    <source>
        <dbReference type="Proteomes" id="UP000032180"/>
    </source>
</evidence>
<proteinExistence type="predicted"/>
<accession>A0A0D9V983</accession>
<dbReference type="Gramene" id="LPERR01G35530.8">
    <property type="protein sequence ID" value="LPERR01G35530.8"/>
    <property type="gene ID" value="LPERR01G35530"/>
</dbReference>
<protein>
    <submittedName>
        <fullName evidence="1">Uncharacterized protein</fullName>
    </submittedName>
</protein>
<reference evidence="1" key="3">
    <citation type="submission" date="2015-04" db="UniProtKB">
        <authorList>
            <consortium name="EnsemblPlants"/>
        </authorList>
    </citation>
    <scope>IDENTIFICATION</scope>
</reference>
<dbReference type="EnsemblPlants" id="LPERR01G35530.6">
    <property type="protein sequence ID" value="LPERR01G35530.6"/>
    <property type="gene ID" value="LPERR01G35530"/>
</dbReference>
<evidence type="ECO:0000313" key="1">
    <source>
        <dbReference type="EnsemblPlants" id="LPERR01G35530.8"/>
    </source>
</evidence>
<dbReference type="Gramene" id="LPERR01G35530.7">
    <property type="protein sequence ID" value="LPERR01G35530.7"/>
    <property type="gene ID" value="LPERR01G35530"/>
</dbReference>
<sequence length="74" mass="8118">MAVPAYSTHAMRRSDLEETFSLQLLHSRLPTPMHSKVASGYLGVSVLAEIPNICTVKTDLAICLNTRNSPMLMS</sequence>
<reference evidence="1 2" key="2">
    <citation type="submission" date="2013-12" db="EMBL/GenBank/DDBJ databases">
        <authorList>
            <person name="Yu Y."/>
            <person name="Lee S."/>
            <person name="de Baynast K."/>
            <person name="Wissotski M."/>
            <person name="Liu L."/>
            <person name="Talag J."/>
            <person name="Goicoechea J."/>
            <person name="Angelova A."/>
            <person name="Jetty R."/>
            <person name="Kudrna D."/>
            <person name="Golser W."/>
            <person name="Rivera L."/>
            <person name="Zhang J."/>
            <person name="Wing R."/>
        </authorList>
    </citation>
    <scope>NUCLEOTIDE SEQUENCE</scope>
</reference>
<dbReference type="EnsemblPlants" id="LPERR01G35530.7">
    <property type="protein sequence ID" value="LPERR01G35530.7"/>
    <property type="gene ID" value="LPERR01G35530"/>
</dbReference>
<keyword evidence="2" id="KW-1185">Reference proteome</keyword>
<dbReference type="Gramene" id="LPERR01G35530.6">
    <property type="protein sequence ID" value="LPERR01G35530.6"/>
    <property type="gene ID" value="LPERR01G35530"/>
</dbReference>
<dbReference type="EnsemblPlants" id="LPERR01G35530.8">
    <property type="protein sequence ID" value="LPERR01G35530.8"/>
    <property type="gene ID" value="LPERR01G35530"/>
</dbReference>
<reference evidence="1 2" key="1">
    <citation type="submission" date="2012-08" db="EMBL/GenBank/DDBJ databases">
        <title>Oryza genome evolution.</title>
        <authorList>
            <person name="Wing R.A."/>
        </authorList>
    </citation>
    <scope>NUCLEOTIDE SEQUENCE</scope>
</reference>
<organism evidence="1 2">
    <name type="scientific">Leersia perrieri</name>
    <dbReference type="NCBI Taxonomy" id="77586"/>
    <lineage>
        <taxon>Eukaryota</taxon>
        <taxon>Viridiplantae</taxon>
        <taxon>Streptophyta</taxon>
        <taxon>Embryophyta</taxon>
        <taxon>Tracheophyta</taxon>
        <taxon>Spermatophyta</taxon>
        <taxon>Magnoliopsida</taxon>
        <taxon>Liliopsida</taxon>
        <taxon>Poales</taxon>
        <taxon>Poaceae</taxon>
        <taxon>BOP clade</taxon>
        <taxon>Oryzoideae</taxon>
        <taxon>Oryzeae</taxon>
        <taxon>Oryzinae</taxon>
        <taxon>Leersia</taxon>
    </lineage>
</organism>
<dbReference type="Proteomes" id="UP000032180">
    <property type="component" value="Chromosome 1"/>
</dbReference>
<dbReference type="AlphaFoldDB" id="A0A0D9V983"/>
<name>A0A0D9V983_9ORYZ</name>